<comment type="caution">
    <text evidence="1">The sequence shown here is derived from an EMBL/GenBank/DDBJ whole genome shotgun (WGS) entry which is preliminary data.</text>
</comment>
<proteinExistence type="predicted"/>
<keyword evidence="2" id="KW-1185">Reference proteome</keyword>
<gene>
    <name evidence="1" type="ORF">BpHYR1_012366</name>
</gene>
<organism evidence="1 2">
    <name type="scientific">Brachionus plicatilis</name>
    <name type="common">Marine rotifer</name>
    <name type="synonym">Brachionus muelleri</name>
    <dbReference type="NCBI Taxonomy" id="10195"/>
    <lineage>
        <taxon>Eukaryota</taxon>
        <taxon>Metazoa</taxon>
        <taxon>Spiralia</taxon>
        <taxon>Gnathifera</taxon>
        <taxon>Rotifera</taxon>
        <taxon>Eurotatoria</taxon>
        <taxon>Monogononta</taxon>
        <taxon>Pseudotrocha</taxon>
        <taxon>Ploima</taxon>
        <taxon>Brachionidae</taxon>
        <taxon>Brachionus</taxon>
    </lineage>
</organism>
<sequence length="186" mass="21006">MIYFNDRPVKSKKGATNDSIGNFRFTAERDFFVPSGIFFLLIKKTLDSFKIIDNLILTSSQFLNQKIEVFLCSFHIARSIDSIDRLDPSHPNVCSPTPDPHRLLDSTCCTVIAEGSFRFSEHSFSKSGCSKTNCCIGSDFFLFGTNVPVSWGFGGFLIRLSKILPAFGFRFLSEADRWLKVKSEFV</sequence>
<accession>A0A3M7S1V8</accession>
<dbReference type="AlphaFoldDB" id="A0A3M7S1V8"/>
<dbReference type="Proteomes" id="UP000276133">
    <property type="component" value="Unassembled WGS sequence"/>
</dbReference>
<dbReference type="EMBL" id="REGN01002183">
    <property type="protein sequence ID" value="RNA29638.1"/>
    <property type="molecule type" value="Genomic_DNA"/>
</dbReference>
<protein>
    <submittedName>
        <fullName evidence="1">Uncharacterized protein</fullName>
    </submittedName>
</protein>
<evidence type="ECO:0000313" key="2">
    <source>
        <dbReference type="Proteomes" id="UP000276133"/>
    </source>
</evidence>
<reference evidence="1 2" key="1">
    <citation type="journal article" date="2018" name="Sci. Rep.">
        <title>Genomic signatures of local adaptation to the degree of environmental predictability in rotifers.</title>
        <authorList>
            <person name="Franch-Gras L."/>
            <person name="Hahn C."/>
            <person name="Garcia-Roger E.M."/>
            <person name="Carmona M.J."/>
            <person name="Serra M."/>
            <person name="Gomez A."/>
        </authorList>
    </citation>
    <scope>NUCLEOTIDE SEQUENCE [LARGE SCALE GENOMIC DNA]</scope>
    <source>
        <strain evidence="1">HYR1</strain>
    </source>
</reference>
<name>A0A3M7S1V8_BRAPC</name>
<evidence type="ECO:0000313" key="1">
    <source>
        <dbReference type="EMBL" id="RNA29638.1"/>
    </source>
</evidence>